<accession>A0A9N7UDP6</accession>
<proteinExistence type="predicted"/>
<protein>
    <submittedName>
        <fullName evidence="2">Uncharacterized protein</fullName>
    </submittedName>
</protein>
<feature type="region of interest" description="Disordered" evidence="1">
    <location>
        <begin position="1"/>
        <end position="26"/>
    </location>
</feature>
<keyword evidence="3" id="KW-1185">Reference proteome</keyword>
<sequence length="105" mass="11617">MSEEKGREKDENYTEAPNAAPRAPHDADFLNLGRFYPKESAASQRLSCPQDAKLLSALSGDSRAPPTDSVIALLPRTSTRLRKTVAERNELQQPTQRLMLPGPSR</sequence>
<gene>
    <name evidence="2" type="ORF">PLEPLA_LOCUS17918</name>
</gene>
<dbReference type="Proteomes" id="UP001153269">
    <property type="component" value="Unassembled WGS sequence"/>
</dbReference>
<dbReference type="AlphaFoldDB" id="A0A9N7UDP6"/>
<reference evidence="2" key="1">
    <citation type="submission" date="2020-03" db="EMBL/GenBank/DDBJ databases">
        <authorList>
            <person name="Weist P."/>
        </authorList>
    </citation>
    <scope>NUCLEOTIDE SEQUENCE</scope>
</reference>
<name>A0A9N7UDP6_PLEPL</name>
<evidence type="ECO:0000313" key="2">
    <source>
        <dbReference type="EMBL" id="CAB1429938.1"/>
    </source>
</evidence>
<dbReference type="EMBL" id="CADEAL010001188">
    <property type="protein sequence ID" value="CAB1429938.1"/>
    <property type="molecule type" value="Genomic_DNA"/>
</dbReference>
<comment type="caution">
    <text evidence="2">The sequence shown here is derived from an EMBL/GenBank/DDBJ whole genome shotgun (WGS) entry which is preliminary data.</text>
</comment>
<evidence type="ECO:0000256" key="1">
    <source>
        <dbReference type="SAM" id="MobiDB-lite"/>
    </source>
</evidence>
<organism evidence="2 3">
    <name type="scientific">Pleuronectes platessa</name>
    <name type="common">European plaice</name>
    <dbReference type="NCBI Taxonomy" id="8262"/>
    <lineage>
        <taxon>Eukaryota</taxon>
        <taxon>Metazoa</taxon>
        <taxon>Chordata</taxon>
        <taxon>Craniata</taxon>
        <taxon>Vertebrata</taxon>
        <taxon>Euteleostomi</taxon>
        <taxon>Actinopterygii</taxon>
        <taxon>Neopterygii</taxon>
        <taxon>Teleostei</taxon>
        <taxon>Neoteleostei</taxon>
        <taxon>Acanthomorphata</taxon>
        <taxon>Carangaria</taxon>
        <taxon>Pleuronectiformes</taxon>
        <taxon>Pleuronectoidei</taxon>
        <taxon>Pleuronectidae</taxon>
        <taxon>Pleuronectes</taxon>
    </lineage>
</organism>
<feature type="compositionally biased region" description="Basic and acidic residues" evidence="1">
    <location>
        <begin position="1"/>
        <end position="12"/>
    </location>
</feature>
<evidence type="ECO:0000313" key="3">
    <source>
        <dbReference type="Proteomes" id="UP001153269"/>
    </source>
</evidence>